<feature type="transmembrane region" description="Helical" evidence="10">
    <location>
        <begin position="38"/>
        <end position="60"/>
    </location>
</feature>
<evidence type="ECO:0000256" key="6">
    <source>
        <dbReference type="ARBA" id="ARBA00022989"/>
    </source>
</evidence>
<protein>
    <submittedName>
        <fullName evidence="11">LPS export ABC transporter permease LptG</fullName>
    </submittedName>
</protein>
<feature type="transmembrane region" description="Helical" evidence="10">
    <location>
        <begin position="126"/>
        <end position="143"/>
    </location>
</feature>
<proteinExistence type="inferred from homology"/>
<keyword evidence="7 10" id="KW-0472">Membrane</keyword>
<reference evidence="12" key="1">
    <citation type="journal article" date="2019" name="Int. J. Syst. Evol. Microbiol.">
        <title>The Global Catalogue of Microorganisms (GCM) 10K type strain sequencing project: providing services to taxonomists for standard genome sequencing and annotation.</title>
        <authorList>
            <consortium name="The Broad Institute Genomics Platform"/>
            <consortium name="The Broad Institute Genome Sequencing Center for Infectious Disease"/>
            <person name="Wu L."/>
            <person name="Ma J."/>
        </authorList>
    </citation>
    <scope>NUCLEOTIDE SEQUENCE [LARGE SCALE GENOMIC DNA]</scope>
    <source>
        <strain evidence="12">KCTC 42441</strain>
    </source>
</reference>
<dbReference type="Proteomes" id="UP001595705">
    <property type="component" value="Unassembled WGS sequence"/>
</dbReference>
<evidence type="ECO:0000256" key="5">
    <source>
        <dbReference type="ARBA" id="ARBA00022692"/>
    </source>
</evidence>
<sequence>MGLPARRPHAPAEGRARGQGGRVMAPFPKIHDLYVSRMVVMTVLLTWTVLVGLDVVNAMISEFGDVGKGNYGLLDAVTYIVYTIPRRAYTMFPTVAVIGALMALGQLAASSELTALRALGLSRRRLSLSVAAPLLVLTALMMVNGETLGPWGQRSADGMKTAAKSKDMAVAQFSGLWAREGDIFLNAQNGQEHADGKDTWLELDDVRLFEFADDGRLESIARVATAEHRKSGWLLRGVKRTYFEGNSVTQTEVMEEHWTSQLDAAALAASASNLWRPRYMSARDLRDGINYRKRNGLDASEFEEHYWGRWFYPLNVLALCLAAIPFAFGTLRSGGAGKRLFIGIVFALGFWLLQMQFVKLAGVYRFDYRIAYLMPPVVMLGVSAWLFRRRSG</sequence>
<evidence type="ECO:0000256" key="8">
    <source>
        <dbReference type="ARBA" id="ARBA00026081"/>
    </source>
</evidence>
<feature type="transmembrane region" description="Helical" evidence="10">
    <location>
        <begin position="370"/>
        <end position="387"/>
    </location>
</feature>
<dbReference type="InterPro" id="IPR030923">
    <property type="entry name" value="LptG"/>
</dbReference>
<dbReference type="PANTHER" id="PTHR33529">
    <property type="entry name" value="SLR0882 PROTEIN-RELATED"/>
    <property type="match status" value="1"/>
</dbReference>
<evidence type="ECO:0000256" key="9">
    <source>
        <dbReference type="SAM" id="MobiDB-lite"/>
    </source>
</evidence>
<keyword evidence="4" id="KW-1003">Cell membrane</keyword>
<evidence type="ECO:0000313" key="11">
    <source>
        <dbReference type="EMBL" id="MFC3714845.1"/>
    </source>
</evidence>
<dbReference type="InterPro" id="IPR005495">
    <property type="entry name" value="LptG/LptF_permease"/>
</dbReference>
<dbReference type="NCBIfam" id="TIGR04408">
    <property type="entry name" value="LptG_lptG"/>
    <property type="match status" value="1"/>
</dbReference>
<dbReference type="RefSeq" id="WP_386741808.1">
    <property type="nucleotide sequence ID" value="NZ_JBHRYA010000001.1"/>
</dbReference>
<keyword evidence="12" id="KW-1185">Reference proteome</keyword>
<comment type="caution">
    <text evidence="11">The sequence shown here is derived from an EMBL/GenBank/DDBJ whole genome shotgun (WGS) entry which is preliminary data.</text>
</comment>
<keyword evidence="6 10" id="KW-1133">Transmembrane helix</keyword>
<evidence type="ECO:0000256" key="3">
    <source>
        <dbReference type="ARBA" id="ARBA00007725"/>
    </source>
</evidence>
<evidence type="ECO:0000256" key="4">
    <source>
        <dbReference type="ARBA" id="ARBA00022475"/>
    </source>
</evidence>
<comment type="function">
    <text evidence="1">Part of the ABC transporter complex LptBFG involved in the translocation of lipopolysaccharide (LPS) from the inner membrane to the outer membrane.</text>
</comment>
<evidence type="ECO:0000256" key="7">
    <source>
        <dbReference type="ARBA" id="ARBA00023136"/>
    </source>
</evidence>
<comment type="similarity">
    <text evidence="3">Belongs to the LptF/LptG family.</text>
</comment>
<dbReference type="PANTHER" id="PTHR33529:SF2">
    <property type="entry name" value="LIPOPOLYSACCHARIDE EXPORT SYSTEM PERMEASE PROTEIN LPTG"/>
    <property type="match status" value="1"/>
</dbReference>
<evidence type="ECO:0000256" key="1">
    <source>
        <dbReference type="ARBA" id="ARBA00002265"/>
    </source>
</evidence>
<feature type="transmembrane region" description="Helical" evidence="10">
    <location>
        <begin position="340"/>
        <end position="358"/>
    </location>
</feature>
<evidence type="ECO:0000256" key="2">
    <source>
        <dbReference type="ARBA" id="ARBA00004651"/>
    </source>
</evidence>
<evidence type="ECO:0000313" key="12">
    <source>
        <dbReference type="Proteomes" id="UP001595705"/>
    </source>
</evidence>
<evidence type="ECO:0000256" key="10">
    <source>
        <dbReference type="SAM" id="Phobius"/>
    </source>
</evidence>
<dbReference type="Pfam" id="PF03739">
    <property type="entry name" value="LptF_LptG"/>
    <property type="match status" value="1"/>
</dbReference>
<feature type="transmembrane region" description="Helical" evidence="10">
    <location>
        <begin position="88"/>
        <end position="105"/>
    </location>
</feature>
<feature type="region of interest" description="Disordered" evidence="9">
    <location>
        <begin position="1"/>
        <end position="20"/>
    </location>
</feature>
<keyword evidence="5 10" id="KW-0812">Transmembrane</keyword>
<comment type="subunit">
    <text evidence="8">Component of the lipopolysaccharide transport and assembly complex. The LptBFG transporter is composed of two ATP-binding proteins (LptB) and two transmembrane proteins (LptF and LptG).</text>
</comment>
<name>A0ABV7XHA6_9GAMM</name>
<dbReference type="EMBL" id="JBHRYA010000001">
    <property type="protein sequence ID" value="MFC3714845.1"/>
    <property type="molecule type" value="Genomic_DNA"/>
</dbReference>
<accession>A0ABV7XHA6</accession>
<gene>
    <name evidence="11" type="primary">lptG</name>
    <name evidence="11" type="ORF">ACFONC_01565</name>
</gene>
<comment type="subcellular location">
    <subcellularLocation>
        <location evidence="2">Cell membrane</location>
        <topology evidence="2">Multi-pass membrane protein</topology>
    </subcellularLocation>
</comment>
<feature type="transmembrane region" description="Helical" evidence="10">
    <location>
        <begin position="310"/>
        <end position="328"/>
    </location>
</feature>
<organism evidence="11 12">
    <name type="scientific">Luteimonas soli</name>
    <dbReference type="NCBI Taxonomy" id="1648966"/>
    <lineage>
        <taxon>Bacteria</taxon>
        <taxon>Pseudomonadati</taxon>
        <taxon>Pseudomonadota</taxon>
        <taxon>Gammaproteobacteria</taxon>
        <taxon>Lysobacterales</taxon>
        <taxon>Lysobacteraceae</taxon>
        <taxon>Luteimonas</taxon>
    </lineage>
</organism>